<feature type="region of interest" description="Disordered" evidence="1">
    <location>
        <begin position="39"/>
        <end position="65"/>
    </location>
</feature>
<dbReference type="EMBL" id="JACEIK010001920">
    <property type="protein sequence ID" value="MCD7473108.1"/>
    <property type="molecule type" value="Genomic_DNA"/>
</dbReference>
<evidence type="ECO:0000313" key="3">
    <source>
        <dbReference type="Proteomes" id="UP000823775"/>
    </source>
</evidence>
<evidence type="ECO:0000256" key="1">
    <source>
        <dbReference type="SAM" id="MobiDB-lite"/>
    </source>
</evidence>
<protein>
    <submittedName>
        <fullName evidence="2">Uncharacterized protein</fullName>
    </submittedName>
</protein>
<accession>A0ABS8TPH8</accession>
<evidence type="ECO:0000313" key="2">
    <source>
        <dbReference type="EMBL" id="MCD7473108.1"/>
    </source>
</evidence>
<comment type="caution">
    <text evidence="2">The sequence shown here is derived from an EMBL/GenBank/DDBJ whole genome shotgun (WGS) entry which is preliminary data.</text>
</comment>
<name>A0ABS8TPH8_DATST</name>
<keyword evidence="3" id="KW-1185">Reference proteome</keyword>
<sequence length="147" mass="16711">MVEKEINIDRREISGSVTLGSLYSKDISREQLGNLETGRAYNRSSSPFPRPKRLASQNHPPSSPFSYGGKERLAGLFSDLIQRFNSYEYAISIVDLSRLRCVFIESNRSVSHSRMNGYLIGIALWWLDGLIQNHKRRGAAQRRILPA</sequence>
<proteinExistence type="predicted"/>
<organism evidence="2 3">
    <name type="scientific">Datura stramonium</name>
    <name type="common">Jimsonweed</name>
    <name type="synonym">Common thornapple</name>
    <dbReference type="NCBI Taxonomy" id="4076"/>
    <lineage>
        <taxon>Eukaryota</taxon>
        <taxon>Viridiplantae</taxon>
        <taxon>Streptophyta</taxon>
        <taxon>Embryophyta</taxon>
        <taxon>Tracheophyta</taxon>
        <taxon>Spermatophyta</taxon>
        <taxon>Magnoliopsida</taxon>
        <taxon>eudicotyledons</taxon>
        <taxon>Gunneridae</taxon>
        <taxon>Pentapetalae</taxon>
        <taxon>asterids</taxon>
        <taxon>lamiids</taxon>
        <taxon>Solanales</taxon>
        <taxon>Solanaceae</taxon>
        <taxon>Solanoideae</taxon>
        <taxon>Datureae</taxon>
        <taxon>Datura</taxon>
    </lineage>
</organism>
<feature type="non-terminal residue" evidence="2">
    <location>
        <position position="147"/>
    </location>
</feature>
<reference evidence="2 3" key="1">
    <citation type="journal article" date="2021" name="BMC Genomics">
        <title>Datura genome reveals duplications of psychoactive alkaloid biosynthetic genes and high mutation rate following tissue culture.</title>
        <authorList>
            <person name="Rajewski A."/>
            <person name="Carter-House D."/>
            <person name="Stajich J."/>
            <person name="Litt A."/>
        </authorList>
    </citation>
    <scope>NUCLEOTIDE SEQUENCE [LARGE SCALE GENOMIC DNA]</scope>
    <source>
        <strain evidence="2">AR-01</strain>
    </source>
</reference>
<gene>
    <name evidence="2" type="ORF">HAX54_014730</name>
</gene>
<dbReference type="Proteomes" id="UP000823775">
    <property type="component" value="Unassembled WGS sequence"/>
</dbReference>